<dbReference type="GO" id="GO:0030288">
    <property type="term" value="C:outer membrane-bounded periplasmic space"/>
    <property type="evidence" value="ECO:0007669"/>
    <property type="project" value="TreeGrafter"/>
</dbReference>
<keyword evidence="1" id="KW-0328">Glycosyltransferase</keyword>
<dbReference type="EMBL" id="BARW01001265">
    <property type="protein sequence ID" value="GAI72621.1"/>
    <property type="molecule type" value="Genomic_DNA"/>
</dbReference>
<dbReference type="PANTHER" id="PTHR32282">
    <property type="entry name" value="BINDING PROTEIN TRANSPEPTIDASE, PUTATIVE-RELATED"/>
    <property type="match status" value="1"/>
</dbReference>
<organism evidence="3">
    <name type="scientific">marine sediment metagenome</name>
    <dbReference type="NCBI Taxonomy" id="412755"/>
    <lineage>
        <taxon>unclassified sequences</taxon>
        <taxon>metagenomes</taxon>
        <taxon>ecological metagenomes</taxon>
    </lineage>
</organism>
<dbReference type="Gene3D" id="3.40.710.10">
    <property type="entry name" value="DD-peptidase/beta-lactamase superfamily"/>
    <property type="match status" value="1"/>
</dbReference>
<evidence type="ECO:0000256" key="2">
    <source>
        <dbReference type="ARBA" id="ARBA00022679"/>
    </source>
</evidence>
<accession>X1S0C6</accession>
<dbReference type="SUPFAM" id="SSF56601">
    <property type="entry name" value="beta-lactamase/transpeptidase-like"/>
    <property type="match status" value="1"/>
</dbReference>
<comment type="caution">
    <text evidence="3">The sequence shown here is derived from an EMBL/GenBank/DDBJ whole genome shotgun (WGS) entry which is preliminary data.</text>
</comment>
<dbReference type="AlphaFoldDB" id="X1S0C6"/>
<keyword evidence="2" id="KW-0808">Transferase</keyword>
<dbReference type="PANTHER" id="PTHR32282:SF33">
    <property type="entry name" value="PEPTIDOGLYCAN GLYCOSYLTRANSFERASE"/>
    <property type="match status" value="1"/>
</dbReference>
<sequence length="161" mass="18743">MNAWFIGFTPELATAVYIGNDDRKPLGNKMTGGVVAAPVWAKFMRNALKNNEKKDFFQPDKIIKISVCKESGLLLTDSCPERLTVTFIKGTEPTSYCTIHQKYFEIPKETPKTEEYPEIKKPYYEEIEVIKEKHIETEEKEEETLQSLIDKLREKYKKQDE</sequence>
<reference evidence="3" key="1">
    <citation type="journal article" date="2014" name="Front. Microbiol.">
        <title>High frequency of phylogenetically diverse reductive dehalogenase-homologous genes in deep subseafloor sedimentary metagenomes.</title>
        <authorList>
            <person name="Kawai M."/>
            <person name="Futagami T."/>
            <person name="Toyoda A."/>
            <person name="Takaki Y."/>
            <person name="Nishi S."/>
            <person name="Hori S."/>
            <person name="Arai W."/>
            <person name="Tsubouchi T."/>
            <person name="Morono Y."/>
            <person name="Uchiyama I."/>
            <person name="Ito T."/>
            <person name="Fujiyama A."/>
            <person name="Inagaki F."/>
            <person name="Takami H."/>
        </authorList>
    </citation>
    <scope>NUCLEOTIDE SEQUENCE</scope>
    <source>
        <strain evidence="3">Expedition CK06-06</strain>
    </source>
</reference>
<name>X1S0C6_9ZZZZ</name>
<dbReference type="InterPro" id="IPR012338">
    <property type="entry name" value="Beta-lactam/transpept-like"/>
</dbReference>
<dbReference type="GO" id="GO:0009252">
    <property type="term" value="P:peptidoglycan biosynthetic process"/>
    <property type="evidence" value="ECO:0007669"/>
    <property type="project" value="TreeGrafter"/>
</dbReference>
<dbReference type="InterPro" id="IPR050396">
    <property type="entry name" value="Glycosyltr_51/Transpeptidase"/>
</dbReference>
<evidence type="ECO:0000256" key="1">
    <source>
        <dbReference type="ARBA" id="ARBA00022676"/>
    </source>
</evidence>
<protein>
    <recommendedName>
        <fullName evidence="4">Penicillin-binding protein transpeptidase domain-containing protein</fullName>
    </recommendedName>
</protein>
<dbReference type="GO" id="GO:0008955">
    <property type="term" value="F:peptidoglycan glycosyltransferase activity"/>
    <property type="evidence" value="ECO:0007669"/>
    <property type="project" value="TreeGrafter"/>
</dbReference>
<gene>
    <name evidence="3" type="ORF">S12H4_04205</name>
</gene>
<evidence type="ECO:0008006" key="4">
    <source>
        <dbReference type="Google" id="ProtNLM"/>
    </source>
</evidence>
<evidence type="ECO:0000313" key="3">
    <source>
        <dbReference type="EMBL" id="GAI72621.1"/>
    </source>
</evidence>
<proteinExistence type="predicted"/>